<dbReference type="GO" id="GO:0005886">
    <property type="term" value="C:plasma membrane"/>
    <property type="evidence" value="ECO:0007669"/>
    <property type="project" value="UniProtKB-SubCell"/>
</dbReference>
<reference evidence="7 8" key="1">
    <citation type="submission" date="2020-08" db="EMBL/GenBank/DDBJ databases">
        <title>Genomic Encyclopedia of Type Strains, Phase IV (KMG-IV): sequencing the most valuable type-strain genomes for metagenomic binning, comparative biology and taxonomic classification.</title>
        <authorList>
            <person name="Goeker M."/>
        </authorList>
    </citation>
    <scope>NUCLEOTIDE SEQUENCE [LARGE SCALE GENOMIC DNA]</scope>
    <source>
        <strain evidence="7 8">DSM 16268</strain>
    </source>
</reference>
<comment type="subcellular location">
    <subcellularLocation>
        <location evidence="1">Cell membrane</location>
        <topology evidence="1">Multi-pass membrane protein</topology>
    </subcellularLocation>
</comment>
<keyword evidence="5 6" id="KW-0472">Membrane</keyword>
<dbReference type="Proteomes" id="UP000523821">
    <property type="component" value="Unassembled WGS sequence"/>
</dbReference>
<feature type="transmembrane region" description="Helical" evidence="6">
    <location>
        <begin position="242"/>
        <end position="259"/>
    </location>
</feature>
<dbReference type="CDD" id="cd06580">
    <property type="entry name" value="TM_PBP1_transp_TpRbsC_like"/>
    <property type="match status" value="1"/>
</dbReference>
<comment type="caution">
    <text evidence="7">The sequence shown here is derived from an EMBL/GenBank/DDBJ whole genome shotgun (WGS) entry which is preliminary data.</text>
</comment>
<feature type="transmembrane region" description="Helical" evidence="6">
    <location>
        <begin position="279"/>
        <end position="304"/>
    </location>
</feature>
<organism evidence="7 8">
    <name type="scientific">Prosthecomicrobium pneumaticum</name>
    <dbReference type="NCBI Taxonomy" id="81895"/>
    <lineage>
        <taxon>Bacteria</taxon>
        <taxon>Pseudomonadati</taxon>
        <taxon>Pseudomonadota</taxon>
        <taxon>Alphaproteobacteria</taxon>
        <taxon>Hyphomicrobiales</taxon>
        <taxon>Kaistiaceae</taxon>
        <taxon>Prosthecomicrobium</taxon>
    </lineage>
</organism>
<feature type="transmembrane region" description="Helical" evidence="6">
    <location>
        <begin position="115"/>
        <end position="134"/>
    </location>
</feature>
<dbReference type="Pfam" id="PF02653">
    <property type="entry name" value="BPD_transp_2"/>
    <property type="match status" value="1"/>
</dbReference>
<feature type="transmembrane region" description="Helical" evidence="6">
    <location>
        <begin position="316"/>
        <end position="335"/>
    </location>
</feature>
<keyword evidence="8" id="KW-1185">Reference proteome</keyword>
<feature type="transmembrane region" description="Helical" evidence="6">
    <location>
        <begin position="92"/>
        <end position="109"/>
    </location>
</feature>
<feature type="transmembrane region" description="Helical" evidence="6">
    <location>
        <begin position="193"/>
        <end position="214"/>
    </location>
</feature>
<keyword evidence="4 6" id="KW-1133">Transmembrane helix</keyword>
<keyword evidence="7" id="KW-0762">Sugar transport</keyword>
<dbReference type="InterPro" id="IPR001851">
    <property type="entry name" value="ABC_transp_permease"/>
</dbReference>
<dbReference type="GO" id="GO:0022857">
    <property type="term" value="F:transmembrane transporter activity"/>
    <property type="evidence" value="ECO:0007669"/>
    <property type="project" value="InterPro"/>
</dbReference>
<evidence type="ECO:0000256" key="3">
    <source>
        <dbReference type="ARBA" id="ARBA00022692"/>
    </source>
</evidence>
<evidence type="ECO:0000313" key="7">
    <source>
        <dbReference type="EMBL" id="MBB5754794.1"/>
    </source>
</evidence>
<dbReference type="PANTHER" id="PTHR47089">
    <property type="entry name" value="ABC TRANSPORTER, PERMEASE PROTEIN"/>
    <property type="match status" value="1"/>
</dbReference>
<evidence type="ECO:0000313" key="8">
    <source>
        <dbReference type="Proteomes" id="UP000523821"/>
    </source>
</evidence>
<name>A0A7W9L3Q6_9HYPH</name>
<feature type="transmembrane region" description="Helical" evidence="6">
    <location>
        <begin position="146"/>
        <end position="165"/>
    </location>
</feature>
<gene>
    <name evidence="7" type="ORF">GGQ63_003886</name>
</gene>
<dbReference type="PANTHER" id="PTHR47089:SF1">
    <property type="entry name" value="GUANOSINE ABC TRANSPORTER PERMEASE PROTEIN NUPP"/>
    <property type="match status" value="1"/>
</dbReference>
<evidence type="ECO:0000256" key="6">
    <source>
        <dbReference type="SAM" id="Phobius"/>
    </source>
</evidence>
<evidence type="ECO:0000256" key="2">
    <source>
        <dbReference type="ARBA" id="ARBA00022475"/>
    </source>
</evidence>
<keyword evidence="7" id="KW-0813">Transport</keyword>
<evidence type="ECO:0000256" key="1">
    <source>
        <dbReference type="ARBA" id="ARBA00004651"/>
    </source>
</evidence>
<feature type="transmembrane region" description="Helical" evidence="6">
    <location>
        <begin position="21"/>
        <end position="43"/>
    </location>
</feature>
<proteinExistence type="predicted"/>
<feature type="transmembrane region" description="Helical" evidence="6">
    <location>
        <begin position="63"/>
        <end position="80"/>
    </location>
</feature>
<dbReference type="RefSeq" id="WP_183858227.1">
    <property type="nucleotide sequence ID" value="NZ_JACHOO010000010.1"/>
</dbReference>
<keyword evidence="2" id="KW-1003">Cell membrane</keyword>
<dbReference type="AlphaFoldDB" id="A0A7W9L3Q6"/>
<accession>A0A7W9L3Q6</accession>
<keyword evidence="3 6" id="KW-0812">Transmembrane</keyword>
<protein>
    <submittedName>
        <fullName evidence="7">Simple sugar transport system permease protein</fullName>
    </submittedName>
</protein>
<sequence length="351" mass="36861">MSYRLQRLPSAHPGIAVLARLVAIVLALVIAGIALAFTGARPLALGVQVISSTFGSSFGLEDLGLLVTPLIFTGLAVALTQRIGIWNIGAEGQFYLGAFFATWLGTSIAGAPLPLMLVALFLAGALGGALWILIPTLARAYADVNELITTLLLNFVATLLVYYVSTGPWRDAKSNMLASTARIRYEVPEFWGIVHWGFPVAVLMALGVAALLAYTRWGYEVRIAGANPQAARYAGMPVRRRIIVVMLLSGAIAGVAGMFEVAGTVHRLQGGISNNFGYLGIMVAVLARGSALAVIPAAAMMAVILNAGIILQTQGITTSTVLAITGLVLFFTAIGDEAAHYRLVRTGAQPA</sequence>
<evidence type="ECO:0000256" key="5">
    <source>
        <dbReference type="ARBA" id="ARBA00023136"/>
    </source>
</evidence>
<dbReference type="EMBL" id="JACHOO010000010">
    <property type="protein sequence ID" value="MBB5754794.1"/>
    <property type="molecule type" value="Genomic_DNA"/>
</dbReference>
<evidence type="ECO:0000256" key="4">
    <source>
        <dbReference type="ARBA" id="ARBA00022989"/>
    </source>
</evidence>